<dbReference type="EMBL" id="QSEE01000004">
    <property type="protein sequence ID" value="RGZ50211.1"/>
    <property type="molecule type" value="Genomic_DNA"/>
</dbReference>
<evidence type="ECO:0000313" key="27">
    <source>
        <dbReference type="Proteomes" id="UP000442334"/>
    </source>
</evidence>
<evidence type="ECO:0000313" key="17">
    <source>
        <dbReference type="Proteomes" id="UP000095788"/>
    </source>
</evidence>
<dbReference type="EMBL" id="WCUP01000005">
    <property type="protein sequence ID" value="KAB4109849.1"/>
    <property type="molecule type" value="Genomic_DNA"/>
</dbReference>
<evidence type="ECO:0000313" key="15">
    <source>
        <dbReference type="EMBL" id="RHC75068.1"/>
    </source>
</evidence>
<evidence type="ECO:0000313" key="10">
    <source>
        <dbReference type="EMBL" id="MDC1899778.1"/>
    </source>
</evidence>
<dbReference type="Proteomes" id="UP000441711">
    <property type="component" value="Unassembled WGS sequence"/>
</dbReference>
<evidence type="ECO:0000313" key="3">
    <source>
        <dbReference type="EMBL" id="GKH12251.1"/>
    </source>
</evidence>
<dbReference type="EMBL" id="JAQNSI010000116">
    <property type="protein sequence ID" value="MDC1899778.1"/>
    <property type="molecule type" value="Genomic_DNA"/>
</dbReference>
<organism evidence="2 17">
    <name type="scientific">Bacteroides uniformis</name>
    <dbReference type="NCBI Taxonomy" id="820"/>
    <lineage>
        <taxon>Bacteria</taxon>
        <taxon>Pseudomonadati</taxon>
        <taxon>Bacteroidota</taxon>
        <taxon>Bacteroidia</taxon>
        <taxon>Bacteroidales</taxon>
        <taxon>Bacteroidaceae</taxon>
        <taxon>Bacteroides</taxon>
    </lineage>
</organism>
<reference evidence="9 29" key="6">
    <citation type="submission" date="2020-12" db="EMBL/GenBank/DDBJ databases">
        <title>Microorganisms.</title>
        <authorList>
            <person name="Matos J."/>
            <person name="Faleiro L."/>
            <person name="Duarte I."/>
        </authorList>
    </citation>
    <scope>NUCLEOTIDE SEQUENCE [LARGE SCALE GENOMIC DNA]</scope>
    <source>
        <strain evidence="9 29">PtFD3Pch2</strain>
    </source>
</reference>
<reference evidence="3" key="7">
    <citation type="submission" date="2022-01" db="EMBL/GenBank/DDBJ databases">
        <title>Novel bile acid biosynthetic pathways are enriched in the microbiome of centenarians.</title>
        <authorList>
            <person name="Sato Y."/>
            <person name="Atarashi K."/>
            <person name="Plichta R.D."/>
            <person name="Arai Y."/>
            <person name="Sasajima S."/>
            <person name="Kearney M.S."/>
            <person name="Suda W."/>
            <person name="Takeshita K."/>
            <person name="Sasaki T."/>
            <person name="Okamoto S."/>
            <person name="Skelly N.A."/>
            <person name="Okamura Y."/>
            <person name="Vlamakis H."/>
            <person name="Li Y."/>
            <person name="Tanoue T."/>
            <person name="Takei H."/>
            <person name="Nittono H."/>
            <person name="Narushima S."/>
            <person name="Irie J."/>
            <person name="Itoh H."/>
            <person name="Moriya K."/>
            <person name="Sugiura Y."/>
            <person name="Suematsu M."/>
            <person name="Moritoki N."/>
            <person name="Shibata S."/>
            <person name="Littman R.D."/>
            <person name="Fischbach A.M."/>
            <person name="Uwamino Y."/>
            <person name="Inoue T."/>
            <person name="Honda A."/>
            <person name="Hattori M."/>
            <person name="Murai T."/>
            <person name="Xavier J.R."/>
            <person name="Hirose N."/>
            <person name="Honda K."/>
        </authorList>
    </citation>
    <scope>NUCLEOTIDE SEQUENCE</scope>
    <source>
        <strain evidence="3">CE91-St12</strain>
    </source>
</reference>
<dbReference type="EMBL" id="JAFBJK010000002">
    <property type="protein sequence ID" value="MBT8724813.1"/>
    <property type="molecule type" value="Genomic_DNA"/>
</dbReference>
<keyword evidence="1" id="KW-1133">Transmembrane helix</keyword>
<dbReference type="AlphaFoldDB" id="A0A174PZJ9"/>
<dbReference type="Proteomes" id="UP000438773">
    <property type="component" value="Unassembled WGS sequence"/>
</dbReference>
<evidence type="ECO:0000313" key="6">
    <source>
        <dbReference type="EMBL" id="KAB4123225.1"/>
    </source>
</evidence>
<proteinExistence type="predicted"/>
<reference evidence="19 20" key="4">
    <citation type="submission" date="2018-08" db="EMBL/GenBank/DDBJ databases">
        <title>A genome reference for cultivated species of the human gut microbiota.</title>
        <authorList>
            <person name="Zou Y."/>
            <person name="Xue W."/>
            <person name="Luo G."/>
        </authorList>
    </citation>
    <scope>NUCLEOTIDE SEQUENCE [LARGE SCALE GENOMIC DNA]</scope>
    <source>
        <strain evidence="16 20">AM29-12AC</strain>
        <strain evidence="15 22">AM34-25</strain>
        <strain evidence="14 23">AM39-1</strain>
        <strain evidence="13 21">AM50-4</strain>
        <strain evidence="12 19">OM07-9</strain>
    </source>
</reference>
<name>A0A174PZJ9_BACUN</name>
<evidence type="ECO:0000313" key="9">
    <source>
        <dbReference type="EMBL" id="MBT8724813.1"/>
    </source>
</evidence>
<evidence type="ECO:0000313" key="20">
    <source>
        <dbReference type="Proteomes" id="UP000283601"/>
    </source>
</evidence>
<dbReference type="Proteomes" id="UP000196329">
    <property type="component" value="Unassembled WGS sequence"/>
</dbReference>
<evidence type="ECO:0000313" key="25">
    <source>
        <dbReference type="Proteomes" id="UP000438773"/>
    </source>
</evidence>
<dbReference type="Proteomes" id="UP000095788">
    <property type="component" value="Unassembled WGS sequence"/>
</dbReference>
<evidence type="ECO:0000313" key="18">
    <source>
        <dbReference type="Proteomes" id="UP000196329"/>
    </source>
</evidence>
<dbReference type="EMBL" id="QSJZ01000006">
    <property type="protein sequence ID" value="RHE23485.1"/>
    <property type="molecule type" value="Genomic_DNA"/>
</dbReference>
<evidence type="ECO:0000313" key="19">
    <source>
        <dbReference type="Proteomes" id="UP000261295"/>
    </source>
</evidence>
<reference evidence="10" key="8">
    <citation type="submission" date="2022-10" db="EMBL/GenBank/DDBJ databases">
        <title>Human gut microbiome strain richness.</title>
        <authorList>
            <person name="Chen-Liaw A."/>
        </authorList>
    </citation>
    <scope>NUCLEOTIDE SEQUENCE</scope>
    <source>
        <strain evidence="10">1001713st1_F9_1001713B170221_170320</strain>
    </source>
</reference>
<dbReference type="Proteomes" id="UP000261295">
    <property type="component" value="Unassembled WGS sequence"/>
</dbReference>
<evidence type="ECO:0000313" key="23">
    <source>
        <dbReference type="Proteomes" id="UP000286114"/>
    </source>
</evidence>
<dbReference type="EMBL" id="CZBF01000002">
    <property type="protein sequence ID" value="CUP64557.1"/>
    <property type="molecule type" value="Genomic_DNA"/>
</dbReference>
<dbReference type="EMBL" id="WCUR01000002">
    <property type="protein sequence ID" value="KAB4119340.1"/>
    <property type="molecule type" value="Genomic_DNA"/>
</dbReference>
<feature type="transmembrane region" description="Helical" evidence="1">
    <location>
        <begin position="36"/>
        <end position="59"/>
    </location>
</feature>
<dbReference type="Proteomes" id="UP000286114">
    <property type="component" value="Unassembled WGS sequence"/>
</dbReference>
<evidence type="ECO:0000313" key="4">
    <source>
        <dbReference type="EMBL" id="KAB4109849.1"/>
    </source>
</evidence>
<dbReference type="EMBL" id="WCUQ01000008">
    <property type="protein sequence ID" value="KAB4123225.1"/>
    <property type="molecule type" value="Genomic_DNA"/>
</dbReference>
<reference evidence="2 17" key="1">
    <citation type="submission" date="2015-09" db="EMBL/GenBank/DDBJ databases">
        <authorList>
            <consortium name="Pathogen Informatics"/>
        </authorList>
    </citation>
    <scope>NUCLEOTIDE SEQUENCE [LARGE SCALE GENOMIC DNA]</scope>
    <source>
        <strain evidence="2 17">2789STDY5834942</strain>
    </source>
</reference>
<dbReference type="Proteomes" id="UP000434462">
    <property type="component" value="Unassembled WGS sequence"/>
</dbReference>
<evidence type="ECO:0000256" key="1">
    <source>
        <dbReference type="SAM" id="Phobius"/>
    </source>
</evidence>
<accession>A0A174PZJ9</accession>
<dbReference type="EMBL" id="BQNL01000001">
    <property type="protein sequence ID" value="GKH12251.1"/>
    <property type="molecule type" value="Genomic_DNA"/>
</dbReference>
<dbReference type="EMBL" id="QSIF01000006">
    <property type="protein sequence ID" value="RHC75068.1"/>
    <property type="molecule type" value="Genomic_DNA"/>
</dbReference>
<dbReference type="Proteomes" id="UP001055048">
    <property type="component" value="Unassembled WGS sequence"/>
</dbReference>
<dbReference type="EMBL" id="NFHS01000002">
    <property type="protein sequence ID" value="OUN56282.1"/>
    <property type="molecule type" value="Genomic_DNA"/>
</dbReference>
<evidence type="ECO:0000313" key="12">
    <source>
        <dbReference type="EMBL" id="RGM56419.1"/>
    </source>
</evidence>
<dbReference type="EMBL" id="QSTL01000005">
    <property type="protein sequence ID" value="RGM56419.1"/>
    <property type="molecule type" value="Genomic_DNA"/>
</dbReference>
<reference evidence="11" key="3">
    <citation type="journal article" date="2018" name="BMC Genomics">
        <title>Whole genome sequencing and function prediction of 133 gut anaerobes isolated from chicken caecum in pure cultures.</title>
        <authorList>
            <person name="Medvecky M."/>
            <person name="Cejkova D."/>
            <person name="Polansky O."/>
            <person name="Karasova D."/>
            <person name="Kubasova T."/>
            <person name="Cizek A."/>
            <person name="Rychlik I."/>
        </authorList>
    </citation>
    <scope>NUCLEOTIDE SEQUENCE</scope>
    <source>
        <strain evidence="11">An67</strain>
    </source>
</reference>
<dbReference type="Proteomes" id="UP000487989">
    <property type="component" value="Unassembled WGS sequence"/>
</dbReference>
<feature type="transmembrane region" description="Helical" evidence="1">
    <location>
        <begin position="151"/>
        <end position="168"/>
    </location>
</feature>
<dbReference type="EMBL" id="QSHA01000009">
    <property type="protein sequence ID" value="RHB71896.1"/>
    <property type="molecule type" value="Genomic_DNA"/>
</dbReference>
<dbReference type="RefSeq" id="WP_009037717.1">
    <property type="nucleotide sequence ID" value="NZ_BAABXG010000001.1"/>
</dbReference>
<evidence type="ECO:0000313" key="24">
    <source>
        <dbReference type="Proteomes" id="UP000434462"/>
    </source>
</evidence>
<gene>
    <name evidence="11" type="ORF">B5G17_04985</name>
    <name evidence="3" type="ORF">CE91St12_04610</name>
    <name evidence="16" type="ORF">DW758_09755</name>
    <name evidence="15" type="ORF">DW831_05900</name>
    <name evidence="14" type="ORF">DW873_12795</name>
    <name evidence="13" type="ORF">DW988_06585</name>
    <name evidence="12" type="ORF">DXC07_07695</name>
    <name evidence="2" type="ORF">ERS852554_01327</name>
    <name evidence="8" type="ORF">GAP48_00940</name>
    <name evidence="7" type="ORF">GAQ34_01915</name>
    <name evidence="4" type="ORF">GAQ70_08380</name>
    <name evidence="5" type="ORF">GAQ72_00945</name>
    <name evidence="6" type="ORF">GAQ75_14375</name>
    <name evidence="9" type="ORF">JQN06_01320</name>
    <name evidence="10" type="ORF">POZ10_03980</name>
</gene>
<dbReference type="EMBL" id="WCUA01000001">
    <property type="protein sequence ID" value="KAB4188418.1"/>
    <property type="molecule type" value="Genomic_DNA"/>
</dbReference>
<reference evidence="18" key="2">
    <citation type="submission" date="2017-04" db="EMBL/GenBank/DDBJ databases">
        <title>Function of individual gut microbiota members based on whole genome sequencing of pure cultures obtained from chicken caecum.</title>
        <authorList>
            <person name="Medvecky M."/>
            <person name="Cejkova D."/>
            <person name="Polansky O."/>
            <person name="Karasova D."/>
            <person name="Kubasova T."/>
            <person name="Cizek A."/>
            <person name="Rychlik I."/>
        </authorList>
    </citation>
    <scope>NUCLEOTIDE SEQUENCE [LARGE SCALE GENOMIC DNA]</scope>
    <source>
        <strain evidence="18">An67</strain>
    </source>
</reference>
<evidence type="ECO:0000313" key="7">
    <source>
        <dbReference type="EMBL" id="KAB4188418.1"/>
    </source>
</evidence>
<feature type="transmembrane region" description="Helical" evidence="1">
    <location>
        <begin position="65"/>
        <end position="84"/>
    </location>
</feature>
<evidence type="ECO:0000313" key="16">
    <source>
        <dbReference type="EMBL" id="RHE23485.1"/>
    </source>
</evidence>
<evidence type="ECO:0000313" key="11">
    <source>
        <dbReference type="EMBL" id="OUN56282.1"/>
    </source>
</evidence>
<dbReference type="Proteomes" id="UP001196342">
    <property type="component" value="Unassembled WGS sequence"/>
</dbReference>
<dbReference type="EMBL" id="WCTJ01000001">
    <property type="protein sequence ID" value="KAB4259268.1"/>
    <property type="molecule type" value="Genomic_DNA"/>
</dbReference>
<sequence>MKSDIDIKELWRKQAVPFADCSGLFKEVNHFKRKKVLELIVLNAVLWMTICFVAFVWIYFKPQLLVTKIGILLTIVAMGTVAVFTHKMIPLYRIVDEEQSNREYLNELLAVRRKENFMQTKLMNFYFISLSVGIGLYMYEHIQESSLQFRVVAYSVFLLWVGLNWFVFRPRIIRRNRQRLDSLIVRVERIKTQIDEL</sequence>
<protein>
    <submittedName>
        <fullName evidence="2">Uncharacterized protein</fullName>
    </submittedName>
</protein>
<evidence type="ECO:0000313" key="5">
    <source>
        <dbReference type="EMBL" id="KAB4119340.1"/>
    </source>
</evidence>
<evidence type="ECO:0000313" key="28">
    <source>
        <dbReference type="Proteomes" id="UP000487989"/>
    </source>
</evidence>
<evidence type="ECO:0000313" key="22">
    <source>
        <dbReference type="Proteomes" id="UP000284514"/>
    </source>
</evidence>
<reference evidence="24 25" key="5">
    <citation type="journal article" date="2019" name="Nat. Med.">
        <title>A library of human gut bacterial isolates paired with longitudinal multiomics data enables mechanistic microbiome research.</title>
        <authorList>
            <person name="Poyet M."/>
            <person name="Groussin M."/>
            <person name="Gibbons S.M."/>
            <person name="Avila-Pacheco J."/>
            <person name="Jiang X."/>
            <person name="Kearney S.M."/>
            <person name="Perrotta A.R."/>
            <person name="Berdy B."/>
            <person name="Zhao S."/>
            <person name="Lieberman T.D."/>
            <person name="Swanson P.K."/>
            <person name="Smith M."/>
            <person name="Roesemann S."/>
            <person name="Alexander J.E."/>
            <person name="Rich S.A."/>
            <person name="Livny J."/>
            <person name="Vlamakis H."/>
            <person name="Clish C."/>
            <person name="Bullock K."/>
            <person name="Deik A."/>
            <person name="Scott J."/>
            <person name="Pierce K.A."/>
            <person name="Xavier R.J."/>
            <person name="Alm E.J."/>
        </authorList>
    </citation>
    <scope>NUCLEOTIDE SEQUENCE [LARGE SCALE GENOMIC DNA]</scope>
    <source>
        <strain evidence="7 27">BIOML-A21</strain>
        <strain evidence="8 28">BIOML-A3</strain>
        <strain evidence="4 26">BIOML-A36</strain>
        <strain evidence="6 25">BIOML-A37</strain>
        <strain evidence="5 24">BIOML-A38</strain>
    </source>
</reference>
<evidence type="ECO:0000313" key="21">
    <source>
        <dbReference type="Proteomes" id="UP000283684"/>
    </source>
</evidence>
<evidence type="ECO:0000313" key="8">
    <source>
        <dbReference type="EMBL" id="KAB4259268.1"/>
    </source>
</evidence>
<evidence type="ECO:0000313" key="29">
    <source>
        <dbReference type="Proteomes" id="UP001196342"/>
    </source>
</evidence>
<evidence type="ECO:0000313" key="26">
    <source>
        <dbReference type="Proteomes" id="UP000441711"/>
    </source>
</evidence>
<keyword evidence="1" id="KW-0472">Membrane</keyword>
<evidence type="ECO:0000313" key="14">
    <source>
        <dbReference type="EMBL" id="RHB71896.1"/>
    </source>
</evidence>
<dbReference type="Proteomes" id="UP000283684">
    <property type="component" value="Unassembled WGS sequence"/>
</dbReference>
<feature type="transmembrane region" description="Helical" evidence="1">
    <location>
        <begin position="122"/>
        <end position="139"/>
    </location>
</feature>
<dbReference type="Proteomes" id="UP000284514">
    <property type="component" value="Unassembled WGS sequence"/>
</dbReference>
<evidence type="ECO:0000313" key="2">
    <source>
        <dbReference type="EMBL" id="CUP64557.1"/>
    </source>
</evidence>
<keyword evidence="1" id="KW-0812">Transmembrane</keyword>
<dbReference type="Proteomes" id="UP000442334">
    <property type="component" value="Unassembled WGS sequence"/>
</dbReference>
<evidence type="ECO:0000313" key="13">
    <source>
        <dbReference type="EMBL" id="RGZ50211.1"/>
    </source>
</evidence>
<keyword evidence="29" id="KW-1185">Reference proteome</keyword>
<dbReference type="Proteomes" id="UP000283601">
    <property type="component" value="Unassembled WGS sequence"/>
</dbReference>
<dbReference type="Proteomes" id="UP001222603">
    <property type="component" value="Unassembled WGS sequence"/>
</dbReference>